<feature type="region of interest" description="Disordered" evidence="1">
    <location>
        <begin position="135"/>
        <end position="225"/>
    </location>
</feature>
<proteinExistence type="predicted"/>
<protein>
    <submittedName>
        <fullName evidence="3">NPL domain-containing protein</fullName>
    </submittedName>
</protein>
<evidence type="ECO:0000313" key="3">
    <source>
        <dbReference type="WBParaSite" id="SPAL_0001084900.1"/>
    </source>
</evidence>
<dbReference type="AlphaFoldDB" id="A0A0N5BYJ5"/>
<keyword evidence="2" id="KW-1185">Reference proteome</keyword>
<feature type="compositionally biased region" description="Basic and acidic residues" evidence="1">
    <location>
        <begin position="172"/>
        <end position="193"/>
    </location>
</feature>
<evidence type="ECO:0000256" key="1">
    <source>
        <dbReference type="SAM" id="MobiDB-lite"/>
    </source>
</evidence>
<dbReference type="Proteomes" id="UP000046392">
    <property type="component" value="Unplaced"/>
</dbReference>
<sequence>MDNASDSIHQNLKKWILEDGVCATASFISTSWKIPMDQSKSILLKFYNDNKSVVNATFLVYRKKIKQAADGTDYVHYEGILKSESELNGSKDNDPSEENLGQILYAVQPEGVKFCKDLLKRDFLGLISDFGDDGFYDEDEDEDDESLQSGDVKNGEDCNPKGNPALMEVDSDSDKEKGKKRKRTDEEKDKVHEDEESSKKRKVSEEIKKEEIPETVEKKPSNTKKKNIALKENKISVDLSTKEVVTENFVDDEGFLVTKSVVKAVSSQPPKENLVSKQPILKTKSEPAKGTQKQTFISSFFIKK</sequence>
<feature type="region of interest" description="Disordered" evidence="1">
    <location>
        <begin position="267"/>
        <end position="288"/>
    </location>
</feature>
<dbReference type="Gene3D" id="3.90.1030.20">
    <property type="entry name" value="DNA polymerase delta, p66 (Cdc27) subunit, wHTH domain"/>
    <property type="match status" value="1"/>
</dbReference>
<dbReference type="InterPro" id="IPR041913">
    <property type="entry name" value="POLD3_sf"/>
</dbReference>
<name>A0A0N5BYJ5_STREA</name>
<organism evidence="2 3">
    <name type="scientific">Strongyloides papillosus</name>
    <name type="common">Intestinal threadworm</name>
    <dbReference type="NCBI Taxonomy" id="174720"/>
    <lineage>
        <taxon>Eukaryota</taxon>
        <taxon>Metazoa</taxon>
        <taxon>Ecdysozoa</taxon>
        <taxon>Nematoda</taxon>
        <taxon>Chromadorea</taxon>
        <taxon>Rhabditida</taxon>
        <taxon>Tylenchina</taxon>
        <taxon>Panagrolaimomorpha</taxon>
        <taxon>Strongyloidoidea</taxon>
        <taxon>Strongyloididae</taxon>
        <taxon>Strongyloides</taxon>
    </lineage>
</organism>
<accession>A0A0N5BYJ5</accession>
<reference evidence="3" key="1">
    <citation type="submission" date="2017-02" db="UniProtKB">
        <authorList>
            <consortium name="WormBaseParasite"/>
        </authorList>
    </citation>
    <scope>IDENTIFICATION</scope>
</reference>
<feature type="compositionally biased region" description="Acidic residues" evidence="1">
    <location>
        <begin position="135"/>
        <end position="146"/>
    </location>
</feature>
<feature type="compositionally biased region" description="Basic and acidic residues" evidence="1">
    <location>
        <begin position="203"/>
        <end position="220"/>
    </location>
</feature>
<evidence type="ECO:0000313" key="2">
    <source>
        <dbReference type="Proteomes" id="UP000046392"/>
    </source>
</evidence>
<dbReference type="WBParaSite" id="SPAL_0001084900.1">
    <property type="protein sequence ID" value="SPAL_0001084900.1"/>
    <property type="gene ID" value="SPAL_0001084900"/>
</dbReference>